<accession>A0A846TL66</accession>
<dbReference type="Gene3D" id="2.130.10.120">
    <property type="entry name" value="Prolyl oligopeptidase, N-terminal domain"/>
    <property type="match status" value="1"/>
</dbReference>
<evidence type="ECO:0000313" key="8">
    <source>
        <dbReference type="Proteomes" id="UP000521379"/>
    </source>
</evidence>
<proteinExistence type="inferred from homology"/>
<dbReference type="Proteomes" id="UP000521379">
    <property type="component" value="Unassembled WGS sequence"/>
</dbReference>
<keyword evidence="8" id="KW-1185">Reference proteome</keyword>
<evidence type="ECO:0000259" key="5">
    <source>
        <dbReference type="Pfam" id="PF00326"/>
    </source>
</evidence>
<dbReference type="InterPro" id="IPR051543">
    <property type="entry name" value="Serine_Peptidase_S9A"/>
</dbReference>
<dbReference type="InterPro" id="IPR029058">
    <property type="entry name" value="AB_hydrolase_fold"/>
</dbReference>
<evidence type="ECO:0000256" key="4">
    <source>
        <dbReference type="ARBA" id="ARBA00022825"/>
    </source>
</evidence>
<feature type="domain" description="Peptidase S9 prolyl oligopeptidase catalytic" evidence="5">
    <location>
        <begin position="510"/>
        <end position="740"/>
    </location>
</feature>
<dbReference type="Gene3D" id="3.40.50.1820">
    <property type="entry name" value="alpha/beta hydrolase"/>
    <property type="match status" value="1"/>
</dbReference>
<evidence type="ECO:0000256" key="2">
    <source>
        <dbReference type="ARBA" id="ARBA00022670"/>
    </source>
</evidence>
<gene>
    <name evidence="7" type="ORF">GTW58_08380</name>
</gene>
<dbReference type="Pfam" id="PF02897">
    <property type="entry name" value="Peptidase_S9_N"/>
    <property type="match status" value="1"/>
</dbReference>
<evidence type="ECO:0000256" key="1">
    <source>
        <dbReference type="ARBA" id="ARBA00005228"/>
    </source>
</evidence>
<dbReference type="AlphaFoldDB" id="A0A846TL66"/>
<dbReference type="GO" id="GO:0004252">
    <property type="term" value="F:serine-type endopeptidase activity"/>
    <property type="evidence" value="ECO:0007669"/>
    <property type="project" value="InterPro"/>
</dbReference>
<evidence type="ECO:0000256" key="3">
    <source>
        <dbReference type="ARBA" id="ARBA00022801"/>
    </source>
</evidence>
<organism evidence="7 8">
    <name type="scientific">Kocuria subflava</name>
    <dbReference type="NCBI Taxonomy" id="1736139"/>
    <lineage>
        <taxon>Bacteria</taxon>
        <taxon>Bacillati</taxon>
        <taxon>Actinomycetota</taxon>
        <taxon>Actinomycetes</taxon>
        <taxon>Micrococcales</taxon>
        <taxon>Micrococcaceae</taxon>
        <taxon>Kocuria</taxon>
    </lineage>
</organism>
<dbReference type="RefSeq" id="WP_119932099.1">
    <property type="nucleotide sequence ID" value="NZ_JAAVUN010000014.1"/>
</dbReference>
<name>A0A846TL66_9MICC</name>
<keyword evidence="3" id="KW-0378">Hydrolase</keyword>
<dbReference type="PANTHER" id="PTHR11757">
    <property type="entry name" value="PROTEASE FAMILY S9A OLIGOPEPTIDASE"/>
    <property type="match status" value="1"/>
</dbReference>
<dbReference type="EMBL" id="JAAVUN010000014">
    <property type="protein sequence ID" value="NKE09948.1"/>
    <property type="molecule type" value="Genomic_DNA"/>
</dbReference>
<dbReference type="Pfam" id="PF00326">
    <property type="entry name" value="Peptidase_S9"/>
    <property type="match status" value="1"/>
</dbReference>
<reference evidence="7 8" key="1">
    <citation type="submission" date="2020-02" db="EMBL/GenBank/DDBJ databases">
        <authorList>
            <person name="Sun Q."/>
        </authorList>
    </citation>
    <scope>NUCLEOTIDE SEQUENCE [LARGE SCALE GENOMIC DNA]</scope>
    <source>
        <strain evidence="7 8">YIM 13062</strain>
    </source>
</reference>
<dbReference type="InterPro" id="IPR023302">
    <property type="entry name" value="Pept_S9A_N"/>
</dbReference>
<dbReference type="GO" id="GO:0006508">
    <property type="term" value="P:proteolysis"/>
    <property type="evidence" value="ECO:0007669"/>
    <property type="project" value="UniProtKB-KW"/>
</dbReference>
<feature type="domain" description="Peptidase S9A N-terminal" evidence="6">
    <location>
        <begin position="12"/>
        <end position="439"/>
    </location>
</feature>
<sequence length="743" mass="81489">MNPTPELPAHAPVTDRRESTRDFHGDRFVDHYEWLRDKDSPQVLAHLEAETAFAEASTAHLAPLREQIFQEIKGRVQETDLSVPYRRGDWWYFGRTVEGGEHGIRCRVPATVPVNDDDAWTPPVVQADTALPGEQVLLDGNAEAAEHDFWSLGSFDVTPDGRWMLWAADTTGDERFTVRVKNLDSGEILTDQIPETSYGAFLSPDGASVFYTEVDESWRPWRVRRHLLGTPVAEDSVVAVEEDPGLWLSAGLSADRQWLVLDAGCSDYSEVSLLRLDASAGTQPRVVIPRADRILYQAEPVVVDGRTVVLVSHDHQAPDGRVSLLEFDRLGQSLTEVQPVDVVPAQPGLRIMGFAVLEHHVVFSARAEMMPSVLVLPLAGLGTQHQGEPVLVGVGCPVGSREVALESIEVLAAEHDSPVLRFTAESFTRPTRVYDLVLAADGSLGQPILRQEKAVLGGYNAEDYTVERDFAQAADGTHIPITLIRRRDVTDPAPAIVYAYGSYEISMDPAFSYSRVSLLDRGATWVIAHVRGGGELGRAWYEDGKKLHKANTFTDVVAVTQHVGARADIDSSRVVLMGGSAGGLLVGAVLNLAPELYCGAVASVPFVDPLTSILMPELPLTALEWEEWGNPIQDAEVYRCMKAYSPYENIRPAVVVPGDNDDAAPSPVYPPILAVTSLHDTRVLYVEPAKWVAALRHAHPDSADQVLMRIEMAGGHGGASGRYQRWRDTAWEDAWALERLALA</sequence>
<evidence type="ECO:0000313" key="7">
    <source>
        <dbReference type="EMBL" id="NKE09948.1"/>
    </source>
</evidence>
<protein>
    <submittedName>
        <fullName evidence="7">S9 family peptidase</fullName>
    </submittedName>
</protein>
<dbReference type="SUPFAM" id="SSF50993">
    <property type="entry name" value="Peptidase/esterase 'gauge' domain"/>
    <property type="match status" value="1"/>
</dbReference>
<comment type="caution">
    <text evidence="7">The sequence shown here is derived from an EMBL/GenBank/DDBJ whole genome shotgun (WGS) entry which is preliminary data.</text>
</comment>
<dbReference type="InterPro" id="IPR002470">
    <property type="entry name" value="Peptidase_S9A"/>
</dbReference>
<dbReference type="InterPro" id="IPR001375">
    <property type="entry name" value="Peptidase_S9_cat"/>
</dbReference>
<dbReference type="SUPFAM" id="SSF53474">
    <property type="entry name" value="alpha/beta-Hydrolases"/>
    <property type="match status" value="1"/>
</dbReference>
<dbReference type="PANTHER" id="PTHR11757:SF19">
    <property type="entry name" value="PROLYL ENDOPEPTIDASE-LIKE"/>
    <property type="match status" value="1"/>
</dbReference>
<comment type="similarity">
    <text evidence="1">Belongs to the peptidase S9A family.</text>
</comment>
<keyword evidence="2" id="KW-0645">Protease</keyword>
<dbReference type="PRINTS" id="PR00862">
    <property type="entry name" value="PROLIGOPTASE"/>
</dbReference>
<keyword evidence="4" id="KW-0720">Serine protease</keyword>
<evidence type="ECO:0000259" key="6">
    <source>
        <dbReference type="Pfam" id="PF02897"/>
    </source>
</evidence>